<feature type="transmembrane region" description="Helical" evidence="1">
    <location>
        <begin position="532"/>
        <end position="551"/>
    </location>
</feature>
<evidence type="ECO:0000313" key="4">
    <source>
        <dbReference type="Proteomes" id="UP000741360"/>
    </source>
</evidence>
<gene>
    <name evidence="3" type="ORF">HYY65_02500</name>
</gene>
<feature type="transmembrane region" description="Helical" evidence="1">
    <location>
        <begin position="472"/>
        <end position="492"/>
    </location>
</feature>
<dbReference type="Proteomes" id="UP000741360">
    <property type="component" value="Unassembled WGS sequence"/>
</dbReference>
<feature type="transmembrane region" description="Helical" evidence="1">
    <location>
        <begin position="595"/>
        <end position="624"/>
    </location>
</feature>
<dbReference type="InterPro" id="IPR011853">
    <property type="entry name" value="TRAP_DctM-Dct_fused"/>
</dbReference>
<feature type="transmembrane region" description="Helical" evidence="1">
    <location>
        <begin position="373"/>
        <end position="390"/>
    </location>
</feature>
<feature type="transmembrane region" description="Helical" evidence="1">
    <location>
        <begin position="440"/>
        <end position="465"/>
    </location>
</feature>
<feature type="transmembrane region" description="Helical" evidence="1">
    <location>
        <begin position="50"/>
        <end position="70"/>
    </location>
</feature>
<feature type="transmembrane region" description="Helical" evidence="1">
    <location>
        <begin position="411"/>
        <end position="434"/>
    </location>
</feature>
<dbReference type="PANTHER" id="PTHR43849:SF2">
    <property type="entry name" value="BLL3936 PROTEIN"/>
    <property type="match status" value="1"/>
</dbReference>
<dbReference type="AlphaFoldDB" id="A0A932LZ17"/>
<organism evidence="3 4">
    <name type="scientific">Tectimicrobiota bacterium</name>
    <dbReference type="NCBI Taxonomy" id="2528274"/>
    <lineage>
        <taxon>Bacteria</taxon>
        <taxon>Pseudomonadati</taxon>
        <taxon>Nitrospinota/Tectimicrobiota group</taxon>
        <taxon>Candidatus Tectimicrobiota</taxon>
    </lineage>
</organism>
<name>A0A932LZ17_UNCTE</name>
<dbReference type="InterPro" id="IPR010656">
    <property type="entry name" value="DctM"/>
</dbReference>
<feature type="transmembrane region" description="Helical" evidence="1">
    <location>
        <begin position="172"/>
        <end position="200"/>
    </location>
</feature>
<dbReference type="Pfam" id="PF06808">
    <property type="entry name" value="DctM"/>
    <property type="match status" value="1"/>
</dbReference>
<keyword evidence="1" id="KW-0812">Transmembrane</keyword>
<reference evidence="3" key="1">
    <citation type="submission" date="2020-07" db="EMBL/GenBank/DDBJ databases">
        <title>Huge and variable diversity of episymbiotic CPR bacteria and DPANN archaea in groundwater ecosystems.</title>
        <authorList>
            <person name="He C.Y."/>
            <person name="Keren R."/>
            <person name="Whittaker M."/>
            <person name="Farag I.F."/>
            <person name="Doudna J."/>
            <person name="Cate J.H.D."/>
            <person name="Banfield J.F."/>
        </authorList>
    </citation>
    <scope>NUCLEOTIDE SEQUENCE</scope>
    <source>
        <strain evidence="3">NC_groundwater_717_Ag_S-0.2um_59_8</strain>
    </source>
</reference>
<dbReference type="PANTHER" id="PTHR43849">
    <property type="entry name" value="BLL3936 PROTEIN"/>
    <property type="match status" value="1"/>
</dbReference>
<dbReference type="EMBL" id="JACPSX010000042">
    <property type="protein sequence ID" value="MBI3013943.1"/>
    <property type="molecule type" value="Genomic_DNA"/>
</dbReference>
<proteinExistence type="predicted"/>
<comment type="caution">
    <text evidence="3">The sequence shown here is derived from an EMBL/GenBank/DDBJ whole genome shotgun (WGS) entry which is preliminary data.</text>
</comment>
<feature type="transmembrane region" description="Helical" evidence="1">
    <location>
        <begin position="134"/>
        <end position="152"/>
    </location>
</feature>
<accession>A0A932LZ17</accession>
<feature type="transmembrane region" description="Helical" evidence="1">
    <location>
        <begin position="82"/>
        <end position="103"/>
    </location>
</feature>
<evidence type="ECO:0000313" key="3">
    <source>
        <dbReference type="EMBL" id="MBI3013943.1"/>
    </source>
</evidence>
<dbReference type="NCBIfam" id="TIGR02123">
    <property type="entry name" value="TRAP_fused"/>
    <property type="match status" value="1"/>
</dbReference>
<feature type="transmembrane region" description="Helical" evidence="1">
    <location>
        <begin position="498"/>
        <end position="520"/>
    </location>
</feature>
<evidence type="ECO:0000259" key="2">
    <source>
        <dbReference type="Pfam" id="PF06808"/>
    </source>
</evidence>
<feature type="transmembrane region" description="Helical" evidence="1">
    <location>
        <begin position="563"/>
        <end position="586"/>
    </location>
</feature>
<feature type="transmembrane region" description="Helical" evidence="1">
    <location>
        <begin position="109"/>
        <end position="127"/>
    </location>
</feature>
<feature type="transmembrane region" description="Helical" evidence="1">
    <location>
        <begin position="348"/>
        <end position="367"/>
    </location>
</feature>
<feature type="transmembrane region" description="Helical" evidence="1">
    <location>
        <begin position="20"/>
        <end position="38"/>
    </location>
</feature>
<protein>
    <submittedName>
        <fullName evidence="3">TRAP transporter permease</fullName>
    </submittedName>
</protein>
<evidence type="ECO:0000256" key="1">
    <source>
        <dbReference type="SAM" id="Phobius"/>
    </source>
</evidence>
<sequence>MVQDVEAQARYRELRGLPRFLERSFLISMTVLGILYALQVHSYLGKTLFHQQYLGLFLAFALGAIFLRSPAGLRAPRDRAPLYDFVLILLSQVVGFYVFLWYPRISEELGYATWDKWVLGTLALILVVEATRRLTGWVLVLLVGILVFYGRFSELFPGALYNVGSSWERLATYLYLDANGLLGTPLLIGATVVMVFILFGESLSSTGASRFLTDFALATMGRYRGGPAKVSIVSSSLFGTVSGSAVANVVADGIITIPMMKGAGFPAHVAGAIEAVASTGGQIMPPVMGAAAFIMADFLGIPYGQVALAALLPAVLYYFSLFAQVDLEAAKHDLRGLSSSQLPSLRKTILRGWVFFVPLFVLVYTLFVLNWDASRSGMVTVAIVLALSLFRPEGRACLKRFDRMLENTGRALLEITVLTAAAGIVIGVITVSGLGFTISYALTGVAGGSLFLLALLTAIVSLILGMGMPTTAVYLLLAVLVAPAFTNLQVPLIAAHLFIFYFGMLSMVTPPVCFATYAAASIARAPFMKTGYAAMRFAAVAYVVPFFFLFHPALLLRGNWVEVALAGLSSIVGSVALAIGLVGFLFRPLSAMRRILFLAASLTLLDPGMATDILGVLILLLLVAPELRWRRQRKQFPLAAEVEVGS</sequence>
<feature type="domain" description="TRAP C4-dicarboxylate transport system permease DctM subunit" evidence="2">
    <location>
        <begin position="123"/>
        <end position="556"/>
    </location>
</feature>
<keyword evidence="1" id="KW-1133">Transmembrane helix</keyword>
<feature type="transmembrane region" description="Helical" evidence="1">
    <location>
        <begin position="307"/>
        <end position="327"/>
    </location>
</feature>
<keyword evidence="1" id="KW-0472">Membrane</keyword>